<protein>
    <recommendedName>
        <fullName evidence="5">CcmD family protein</fullName>
    </recommendedName>
</protein>
<comment type="caution">
    <text evidence="3">The sequence shown here is derived from an EMBL/GenBank/DDBJ whole genome shotgun (WGS) entry which is preliminary data.</text>
</comment>
<evidence type="ECO:0000313" key="4">
    <source>
        <dbReference type="Proteomes" id="UP000318478"/>
    </source>
</evidence>
<evidence type="ECO:0000313" key="3">
    <source>
        <dbReference type="EMBL" id="TWT77569.1"/>
    </source>
</evidence>
<name>A0A5C5YRQ1_9BACT</name>
<keyword evidence="2" id="KW-0812">Transmembrane</keyword>
<organism evidence="3 4">
    <name type="scientific">Posidoniimonas polymericola</name>
    <dbReference type="NCBI Taxonomy" id="2528002"/>
    <lineage>
        <taxon>Bacteria</taxon>
        <taxon>Pseudomonadati</taxon>
        <taxon>Planctomycetota</taxon>
        <taxon>Planctomycetia</taxon>
        <taxon>Pirellulales</taxon>
        <taxon>Lacipirellulaceae</taxon>
        <taxon>Posidoniimonas</taxon>
    </lineage>
</organism>
<evidence type="ECO:0008006" key="5">
    <source>
        <dbReference type="Google" id="ProtNLM"/>
    </source>
</evidence>
<sequence>MPYSLLQSILGAAFFAVWAFIAATMLRDKLSEARARRLPDRHSPNLPSGPHRRSERKRRRQRSKSDEAVAGV</sequence>
<feature type="region of interest" description="Disordered" evidence="1">
    <location>
        <begin position="35"/>
        <end position="72"/>
    </location>
</feature>
<accession>A0A5C5YRQ1</accession>
<reference evidence="3 4" key="1">
    <citation type="submission" date="2019-02" db="EMBL/GenBank/DDBJ databases">
        <title>Deep-cultivation of Planctomycetes and their phenomic and genomic characterization uncovers novel biology.</title>
        <authorList>
            <person name="Wiegand S."/>
            <person name="Jogler M."/>
            <person name="Boedeker C."/>
            <person name="Pinto D."/>
            <person name="Vollmers J."/>
            <person name="Rivas-Marin E."/>
            <person name="Kohn T."/>
            <person name="Peeters S.H."/>
            <person name="Heuer A."/>
            <person name="Rast P."/>
            <person name="Oberbeckmann S."/>
            <person name="Bunk B."/>
            <person name="Jeske O."/>
            <person name="Meyerdierks A."/>
            <person name="Storesund J.E."/>
            <person name="Kallscheuer N."/>
            <person name="Luecker S."/>
            <person name="Lage O.M."/>
            <person name="Pohl T."/>
            <person name="Merkel B.J."/>
            <person name="Hornburger P."/>
            <person name="Mueller R.-W."/>
            <person name="Bruemmer F."/>
            <person name="Labrenz M."/>
            <person name="Spormann A.M."/>
            <person name="Op Den Camp H."/>
            <person name="Overmann J."/>
            <person name="Amann R."/>
            <person name="Jetten M.S.M."/>
            <person name="Mascher T."/>
            <person name="Medema M.H."/>
            <person name="Devos D.P."/>
            <person name="Kaster A.-K."/>
            <person name="Ovreas L."/>
            <person name="Rohde M."/>
            <person name="Galperin M.Y."/>
            <person name="Jogler C."/>
        </authorList>
    </citation>
    <scope>NUCLEOTIDE SEQUENCE [LARGE SCALE GENOMIC DNA]</scope>
    <source>
        <strain evidence="3 4">Pla123a</strain>
    </source>
</reference>
<feature type="compositionally biased region" description="Basic and acidic residues" evidence="1">
    <location>
        <begin position="63"/>
        <end position="72"/>
    </location>
</feature>
<evidence type="ECO:0000256" key="2">
    <source>
        <dbReference type="SAM" id="Phobius"/>
    </source>
</evidence>
<dbReference type="Proteomes" id="UP000318478">
    <property type="component" value="Unassembled WGS sequence"/>
</dbReference>
<dbReference type="AlphaFoldDB" id="A0A5C5YRQ1"/>
<keyword evidence="4" id="KW-1185">Reference proteome</keyword>
<keyword evidence="2" id="KW-1133">Transmembrane helix</keyword>
<feature type="compositionally biased region" description="Basic residues" evidence="1">
    <location>
        <begin position="50"/>
        <end position="62"/>
    </location>
</feature>
<dbReference type="RefSeq" id="WP_146586810.1">
    <property type="nucleotide sequence ID" value="NZ_SJPO01000004.1"/>
</dbReference>
<evidence type="ECO:0000256" key="1">
    <source>
        <dbReference type="SAM" id="MobiDB-lite"/>
    </source>
</evidence>
<dbReference type="EMBL" id="SJPO01000004">
    <property type="protein sequence ID" value="TWT77569.1"/>
    <property type="molecule type" value="Genomic_DNA"/>
</dbReference>
<gene>
    <name evidence="3" type="ORF">Pla123a_22300</name>
</gene>
<proteinExistence type="predicted"/>
<keyword evidence="2" id="KW-0472">Membrane</keyword>
<feature type="transmembrane region" description="Helical" evidence="2">
    <location>
        <begin position="6"/>
        <end position="26"/>
    </location>
</feature>